<protein>
    <submittedName>
        <fullName evidence="1">Uncharacterized protein</fullName>
    </submittedName>
</protein>
<dbReference type="Proteomes" id="UP000325440">
    <property type="component" value="Unassembled WGS sequence"/>
</dbReference>
<feature type="non-terminal residue" evidence="1">
    <location>
        <position position="99"/>
    </location>
</feature>
<dbReference type="AlphaFoldDB" id="A0A5E4MVS1"/>
<sequence length="99" mass="11419">MSGNSSEKDTPVKKVLSLNQNLEKEPSISDVWNLLVSMQLTVSYHDNHFKNINKNLRSLKNNFCFMRTSIDVLHTELSQLKPEILALEFKINLLCDKID</sequence>
<accession>A0A5E4MVS1</accession>
<name>A0A5E4MVS1_9HEMI</name>
<keyword evidence="2" id="KW-1185">Reference proteome</keyword>
<proteinExistence type="predicted"/>
<dbReference type="EMBL" id="CABPRJ010001432">
    <property type="protein sequence ID" value="VVC36388.1"/>
    <property type="molecule type" value="Genomic_DNA"/>
</dbReference>
<evidence type="ECO:0000313" key="1">
    <source>
        <dbReference type="EMBL" id="VVC36388.1"/>
    </source>
</evidence>
<organism evidence="1 2">
    <name type="scientific">Cinara cedri</name>
    <dbReference type="NCBI Taxonomy" id="506608"/>
    <lineage>
        <taxon>Eukaryota</taxon>
        <taxon>Metazoa</taxon>
        <taxon>Ecdysozoa</taxon>
        <taxon>Arthropoda</taxon>
        <taxon>Hexapoda</taxon>
        <taxon>Insecta</taxon>
        <taxon>Pterygota</taxon>
        <taxon>Neoptera</taxon>
        <taxon>Paraneoptera</taxon>
        <taxon>Hemiptera</taxon>
        <taxon>Sternorrhyncha</taxon>
        <taxon>Aphidomorpha</taxon>
        <taxon>Aphidoidea</taxon>
        <taxon>Aphididae</taxon>
        <taxon>Lachninae</taxon>
        <taxon>Cinara</taxon>
    </lineage>
</organism>
<evidence type="ECO:0000313" key="2">
    <source>
        <dbReference type="Proteomes" id="UP000325440"/>
    </source>
</evidence>
<reference evidence="1 2" key="1">
    <citation type="submission" date="2019-08" db="EMBL/GenBank/DDBJ databases">
        <authorList>
            <person name="Alioto T."/>
            <person name="Alioto T."/>
            <person name="Gomez Garrido J."/>
        </authorList>
    </citation>
    <scope>NUCLEOTIDE SEQUENCE [LARGE SCALE GENOMIC DNA]</scope>
</reference>
<gene>
    <name evidence="1" type="ORF">CINCED_3A012892</name>
</gene>